<dbReference type="AlphaFoldDB" id="M1Q0S3"/>
<keyword evidence="1" id="KW-0472">Membrane</keyword>
<organism evidence="2">
    <name type="scientific">uncultured organism</name>
    <dbReference type="NCBI Taxonomy" id="155900"/>
    <lineage>
        <taxon>unclassified sequences</taxon>
        <taxon>environmental samples</taxon>
    </lineage>
</organism>
<feature type="transmembrane region" description="Helical" evidence="1">
    <location>
        <begin position="35"/>
        <end position="52"/>
    </location>
</feature>
<name>M1Q0S3_9ZZZZ</name>
<dbReference type="InterPro" id="IPR007563">
    <property type="entry name" value="DUF554"/>
</dbReference>
<dbReference type="Pfam" id="PF04474">
    <property type="entry name" value="DUF554"/>
    <property type="match status" value="1"/>
</dbReference>
<gene>
    <name evidence="2" type="ORF">FLSS-1_0025</name>
</gene>
<feature type="transmembrane region" description="Helical" evidence="1">
    <location>
        <begin position="200"/>
        <end position="217"/>
    </location>
</feature>
<dbReference type="EMBL" id="JX684073">
    <property type="protein sequence ID" value="AGF92837.1"/>
    <property type="molecule type" value="Genomic_DNA"/>
</dbReference>
<proteinExistence type="predicted"/>
<feature type="transmembrane region" description="Helical" evidence="1">
    <location>
        <begin position="108"/>
        <end position="126"/>
    </location>
</feature>
<feature type="transmembrane region" description="Helical" evidence="1">
    <location>
        <begin position="224"/>
        <end position="243"/>
    </location>
</feature>
<feature type="transmembrane region" description="Helical" evidence="1">
    <location>
        <begin position="146"/>
        <end position="168"/>
    </location>
</feature>
<dbReference type="PANTHER" id="PTHR36111:SF2">
    <property type="entry name" value="INNER MEMBRANE PROTEIN"/>
    <property type="match status" value="1"/>
</dbReference>
<feature type="transmembrane region" description="Helical" evidence="1">
    <location>
        <begin position="58"/>
        <end position="76"/>
    </location>
</feature>
<keyword evidence="1" id="KW-0812">Transmembrane</keyword>
<keyword evidence="1" id="KW-1133">Transmembrane helix</keyword>
<evidence type="ECO:0000313" key="2">
    <source>
        <dbReference type="EMBL" id="AGF92837.1"/>
    </source>
</evidence>
<evidence type="ECO:0000256" key="1">
    <source>
        <dbReference type="SAM" id="Phobius"/>
    </source>
</evidence>
<protein>
    <submittedName>
        <fullName evidence="2">Membrane protein containing DUF554</fullName>
    </submittedName>
</protein>
<accession>M1Q0S3</accession>
<reference evidence="2" key="1">
    <citation type="journal article" date="2013" name="Syst. Appl. Microbiol.">
        <title>New insights into the archaeal diversity of a hypersaline microbial mat obtained by a metagenomic approach.</title>
        <authorList>
            <person name="Lopez-Lopez A."/>
            <person name="Richter M."/>
            <person name="Pena A."/>
            <person name="Tamames J."/>
            <person name="Rossello-Mora R."/>
        </authorList>
    </citation>
    <scope>NUCLEOTIDE SEQUENCE</scope>
</reference>
<feature type="transmembrane region" description="Helical" evidence="1">
    <location>
        <begin position="6"/>
        <end position="23"/>
    </location>
</feature>
<dbReference type="PANTHER" id="PTHR36111">
    <property type="entry name" value="INNER MEMBRANE PROTEIN-RELATED"/>
    <property type="match status" value="1"/>
</dbReference>
<sequence>MPGIGTLINIITVLIGGTVGLLLGERVSENMKEAVMRGLGLLTLVLGFRMALGTENIFISMGSIVFGGILGTWWQLETRLDELGDRFERRFEQTVGEFGGSGNFSKGFVTASLVFCVGPITVLGAIEDGLVGNFKLLAIKSGLDGFAAMAFASTLGVGVLFSVITLIVYQGGLTYAAALFSGTLAGVDVSNSLAVNELSATGGILIIGIGLLLLEIADLKVSNYLPALFIAPLIVGLLTTFGITI</sequence>